<feature type="transmembrane region" description="Helical" evidence="8">
    <location>
        <begin position="261"/>
        <end position="290"/>
    </location>
</feature>
<dbReference type="OrthoDB" id="9782305at2"/>
<evidence type="ECO:0000256" key="6">
    <source>
        <dbReference type="ARBA" id="ARBA00022989"/>
    </source>
</evidence>
<gene>
    <name evidence="9" type="ORF">DQK91_02175</name>
</gene>
<keyword evidence="6 8" id="KW-1133">Transmembrane helix</keyword>
<dbReference type="PANTHER" id="PTHR30472:SF25">
    <property type="entry name" value="ABC TRANSPORTER PERMEASE PROTEIN MJ0876-RELATED"/>
    <property type="match status" value="1"/>
</dbReference>
<feature type="transmembrane region" description="Helical" evidence="8">
    <location>
        <begin position="214"/>
        <end position="234"/>
    </location>
</feature>
<dbReference type="Gene3D" id="1.10.3470.10">
    <property type="entry name" value="ABC transporter involved in vitamin B12 uptake, BtuC"/>
    <property type="match status" value="1"/>
</dbReference>
<proteinExistence type="inferred from homology"/>
<dbReference type="CDD" id="cd06550">
    <property type="entry name" value="TM_ABC_iron-siderophores_like"/>
    <property type="match status" value="1"/>
</dbReference>
<dbReference type="SUPFAM" id="SSF81345">
    <property type="entry name" value="ABC transporter involved in vitamin B12 uptake, BtuC"/>
    <property type="match status" value="1"/>
</dbReference>
<feature type="transmembrane region" description="Helical" evidence="8">
    <location>
        <begin position="172"/>
        <end position="193"/>
    </location>
</feature>
<evidence type="ECO:0000256" key="7">
    <source>
        <dbReference type="ARBA" id="ARBA00023136"/>
    </source>
</evidence>
<dbReference type="GO" id="GO:0022857">
    <property type="term" value="F:transmembrane transporter activity"/>
    <property type="evidence" value="ECO:0007669"/>
    <property type="project" value="InterPro"/>
</dbReference>
<dbReference type="InterPro" id="IPR000522">
    <property type="entry name" value="ABC_transptr_permease_BtuC"/>
</dbReference>
<keyword evidence="3" id="KW-0813">Transport</keyword>
<evidence type="ECO:0000313" key="9">
    <source>
        <dbReference type="EMBL" id="TVM36748.1"/>
    </source>
</evidence>
<feature type="transmembrane region" description="Helical" evidence="8">
    <location>
        <begin position="331"/>
        <end position="350"/>
    </location>
</feature>
<dbReference type="AlphaFoldDB" id="A0A6P1ZQ99"/>
<keyword evidence="4" id="KW-1003">Cell membrane</keyword>
<dbReference type="FunFam" id="1.10.3470.10:FF:000001">
    <property type="entry name" value="Vitamin B12 ABC transporter permease BtuC"/>
    <property type="match status" value="1"/>
</dbReference>
<dbReference type="RefSeq" id="WP_144233800.1">
    <property type="nucleotide sequence ID" value="NZ_QMIF01000001.1"/>
</dbReference>
<feature type="transmembrane region" description="Helical" evidence="8">
    <location>
        <begin position="20"/>
        <end position="42"/>
    </location>
</feature>
<dbReference type="Proteomes" id="UP000434052">
    <property type="component" value="Unassembled WGS sequence"/>
</dbReference>
<dbReference type="Pfam" id="PF01032">
    <property type="entry name" value="FecCD"/>
    <property type="match status" value="1"/>
</dbReference>
<feature type="transmembrane region" description="Helical" evidence="8">
    <location>
        <begin position="141"/>
        <end position="160"/>
    </location>
</feature>
<reference evidence="9 10" key="1">
    <citation type="submission" date="2018-06" db="EMBL/GenBank/DDBJ databases">
        <title>Complete genome of Desulfovibrio marinus P48SEP.</title>
        <authorList>
            <person name="Crispim J.S."/>
            <person name="Vidigal P.M.P."/>
            <person name="Silva L.C.F."/>
            <person name="Araujo L.C."/>
            <person name="Laguardia C.N."/>
            <person name="Dias R.S."/>
            <person name="Sousa M.P."/>
            <person name="Paula S.O."/>
            <person name="Silva C."/>
        </authorList>
    </citation>
    <scope>NUCLEOTIDE SEQUENCE [LARGE SCALE GENOMIC DNA]</scope>
    <source>
        <strain evidence="9 10">P48SEP</strain>
    </source>
</reference>
<evidence type="ECO:0000256" key="1">
    <source>
        <dbReference type="ARBA" id="ARBA00004651"/>
    </source>
</evidence>
<evidence type="ECO:0000256" key="4">
    <source>
        <dbReference type="ARBA" id="ARBA00022475"/>
    </source>
</evidence>
<dbReference type="PANTHER" id="PTHR30472">
    <property type="entry name" value="FERRIC ENTEROBACTIN TRANSPORT SYSTEM PERMEASE PROTEIN"/>
    <property type="match status" value="1"/>
</dbReference>
<evidence type="ECO:0000256" key="2">
    <source>
        <dbReference type="ARBA" id="ARBA00007935"/>
    </source>
</evidence>
<sequence>MSNPGTHSSRDRSSPIRGASSRGLVLGVAALLLSVLSILAACTMGPFHVPLSTVWDVLTGAHGVDDTARVVVLDIRLSRAVLAWLAGAVLAVAGAAYQGVLRNPLADPFTLGVSSGGAFGAAIAIHIGLTGSLLAGSGLTALPLAALAGSLCALLVVLMLGRLAGPFRRETLVLAGIVVTTFLSACIAFVKSLDEEAVSAIVFWIMGSFQGRGWAHVLLFAPYAAIGTAVVFLLSKELDILALGDTQASQLGVNVDRSRMLLLFGASFAAAAAVAVSGIIGFVGLVVPHLVRLAIGGAHRPLLAVSALVGGLLLLWSDVLARIVLPGGAELPVGVVTALFGGPFFCVLLARRARRENA</sequence>
<dbReference type="EMBL" id="QMIF01000001">
    <property type="protein sequence ID" value="TVM36748.1"/>
    <property type="molecule type" value="Genomic_DNA"/>
</dbReference>
<accession>A0A6P1ZQ99</accession>
<comment type="caution">
    <text evidence="9">The sequence shown here is derived from an EMBL/GenBank/DDBJ whole genome shotgun (WGS) entry which is preliminary data.</text>
</comment>
<name>A0A6P1ZQ99_9BACT</name>
<keyword evidence="7 8" id="KW-0472">Membrane</keyword>
<protein>
    <submittedName>
        <fullName evidence="9">Iron ABC transporter permease</fullName>
    </submittedName>
</protein>
<feature type="transmembrane region" description="Helical" evidence="8">
    <location>
        <begin position="302"/>
        <end position="325"/>
    </location>
</feature>
<feature type="transmembrane region" description="Helical" evidence="8">
    <location>
        <begin position="109"/>
        <end position="129"/>
    </location>
</feature>
<comment type="similarity">
    <text evidence="2">Belongs to the binding-protein-dependent transport system permease family. FecCD subfamily.</text>
</comment>
<evidence type="ECO:0000256" key="3">
    <source>
        <dbReference type="ARBA" id="ARBA00022448"/>
    </source>
</evidence>
<dbReference type="InterPro" id="IPR037294">
    <property type="entry name" value="ABC_BtuC-like"/>
</dbReference>
<evidence type="ECO:0000256" key="5">
    <source>
        <dbReference type="ARBA" id="ARBA00022692"/>
    </source>
</evidence>
<comment type="subcellular location">
    <subcellularLocation>
        <location evidence="1">Cell membrane</location>
        <topology evidence="1">Multi-pass membrane protein</topology>
    </subcellularLocation>
</comment>
<evidence type="ECO:0000256" key="8">
    <source>
        <dbReference type="SAM" id="Phobius"/>
    </source>
</evidence>
<dbReference type="GO" id="GO:0005886">
    <property type="term" value="C:plasma membrane"/>
    <property type="evidence" value="ECO:0007669"/>
    <property type="project" value="UniProtKB-SubCell"/>
</dbReference>
<keyword evidence="5 8" id="KW-0812">Transmembrane</keyword>
<organism evidence="9 10">
    <name type="scientific">Oceanidesulfovibrio marinus</name>
    <dbReference type="NCBI Taxonomy" id="370038"/>
    <lineage>
        <taxon>Bacteria</taxon>
        <taxon>Pseudomonadati</taxon>
        <taxon>Thermodesulfobacteriota</taxon>
        <taxon>Desulfovibrionia</taxon>
        <taxon>Desulfovibrionales</taxon>
        <taxon>Desulfovibrionaceae</taxon>
        <taxon>Oceanidesulfovibrio</taxon>
    </lineage>
</organism>
<feature type="transmembrane region" description="Helical" evidence="8">
    <location>
        <begin position="77"/>
        <end position="97"/>
    </location>
</feature>
<evidence type="ECO:0000313" key="10">
    <source>
        <dbReference type="Proteomes" id="UP000434052"/>
    </source>
</evidence>